<accession>A0AAV5W7V0</accession>
<feature type="transmembrane region" description="Helical" evidence="9">
    <location>
        <begin position="207"/>
        <end position="228"/>
    </location>
</feature>
<feature type="transmembrane region" description="Helical" evidence="9">
    <location>
        <begin position="262"/>
        <end position="283"/>
    </location>
</feature>
<dbReference type="Gene3D" id="1.20.1070.10">
    <property type="entry name" value="Rhodopsin 7-helix transmembrane proteins"/>
    <property type="match status" value="1"/>
</dbReference>
<gene>
    <name evidence="11" type="ORF">PFISCL1PPCAC_19351</name>
</gene>
<comment type="function">
    <text evidence="1">Receptor for thyrotropin-releasing hormone (TRH). Upon ligand binding, this G-protein-coupled receptor triggers activation of the phosphatidylinositol (IP3)-calcium-protein kinase C (PKC) pathway.</text>
</comment>
<feature type="domain" description="G-protein coupled receptors family 1 profile" evidence="10">
    <location>
        <begin position="107"/>
        <end position="393"/>
    </location>
</feature>
<keyword evidence="4 8" id="KW-0812">Transmembrane</keyword>
<evidence type="ECO:0000256" key="1">
    <source>
        <dbReference type="ARBA" id="ARBA00004100"/>
    </source>
</evidence>
<dbReference type="EMBL" id="BTSY01000005">
    <property type="protein sequence ID" value="GMT28054.1"/>
    <property type="molecule type" value="Genomic_DNA"/>
</dbReference>
<evidence type="ECO:0000313" key="11">
    <source>
        <dbReference type="EMBL" id="GMT28054.1"/>
    </source>
</evidence>
<dbReference type="PRINTS" id="PR00237">
    <property type="entry name" value="GPCRRHODOPSN"/>
</dbReference>
<sequence length="477" mass="53732">MQSAAVPKPKIVAILARMDWSSVAMTDDEMIKLCAGVQFNGSEVTYDASRADVNRVVSSSRVPEGVDCRLYNSNGTDSEGGEFFQTIEFKIFMTFIFSILTIIGFFGNVMVITVVRKVKGMITPTNCYLTSLAISDSLFFLATTPVEIAYLYTDEYVFGPVGCAVMSYLPYLAINLSSLSITAFTIERYFGICKPYLARQVCTVERANLILKGIWIFALLYNSPWMFLAKLTTDPETNLTMCEFSLSRDNIAYRILYTFDILTFYAFPMVLNIFIYIKIYFVLISCGDRLKSTAVTLISAGKNSSKDEAPPAQTSEFLISGGRSRASTRGGKNSVVKMLALVVVVFATCWFPYRAMVFYNSYAPEGHLYRPEWYLFFAKTLVFVNCSVNPILYNLMSQRFRSAFKSLLFGKRNRSFSPTMTTVTRTRTMTTVDREGRTVPTMQNEQKALVGASTPSIIDRYSATVLPSHLQYTHKHY</sequence>
<feature type="transmembrane region" description="Helical" evidence="9">
    <location>
        <begin position="91"/>
        <end position="115"/>
    </location>
</feature>
<protein>
    <recommendedName>
        <fullName evidence="3">Thyrotropin-releasing hormone receptor</fullName>
    </recommendedName>
    <alternativeName>
        <fullName evidence="7">Thyroliberin receptor</fullName>
    </alternativeName>
</protein>
<comment type="similarity">
    <text evidence="8">Belongs to the G-protein coupled receptor 1 family.</text>
</comment>
<reference evidence="11" key="1">
    <citation type="submission" date="2023-10" db="EMBL/GenBank/DDBJ databases">
        <title>Genome assembly of Pristionchus species.</title>
        <authorList>
            <person name="Yoshida K."/>
            <person name="Sommer R.J."/>
        </authorList>
    </citation>
    <scope>NUCLEOTIDE SEQUENCE</scope>
    <source>
        <strain evidence="11">RS5133</strain>
    </source>
</reference>
<keyword evidence="8" id="KW-0675">Receptor</keyword>
<evidence type="ECO:0000259" key="10">
    <source>
        <dbReference type="PROSITE" id="PS50262"/>
    </source>
</evidence>
<keyword evidence="6 9" id="KW-0472">Membrane</keyword>
<evidence type="ECO:0000256" key="4">
    <source>
        <dbReference type="ARBA" id="ARBA00022692"/>
    </source>
</evidence>
<dbReference type="InterPro" id="IPR002120">
    <property type="entry name" value="TRH_rcpt_1"/>
</dbReference>
<evidence type="ECO:0000256" key="6">
    <source>
        <dbReference type="ARBA" id="ARBA00023136"/>
    </source>
</evidence>
<evidence type="ECO:0000256" key="8">
    <source>
        <dbReference type="RuleBase" id="RU000688"/>
    </source>
</evidence>
<dbReference type="PROSITE" id="PS50262">
    <property type="entry name" value="G_PROTEIN_RECEP_F1_2"/>
    <property type="match status" value="1"/>
</dbReference>
<evidence type="ECO:0000256" key="5">
    <source>
        <dbReference type="ARBA" id="ARBA00022989"/>
    </source>
</evidence>
<dbReference type="SMART" id="SM01381">
    <property type="entry name" value="7TM_GPCR_Srsx"/>
    <property type="match status" value="1"/>
</dbReference>
<comment type="caution">
    <text evidence="11">The sequence shown here is derived from an EMBL/GenBank/DDBJ whole genome shotgun (WGS) entry which is preliminary data.</text>
</comment>
<evidence type="ECO:0000256" key="3">
    <source>
        <dbReference type="ARBA" id="ARBA00018873"/>
    </source>
</evidence>
<dbReference type="InterPro" id="IPR000276">
    <property type="entry name" value="GPCR_Rhodpsn"/>
</dbReference>
<dbReference type="PROSITE" id="PS00237">
    <property type="entry name" value="G_PROTEIN_RECEP_F1_1"/>
    <property type="match status" value="1"/>
</dbReference>
<evidence type="ECO:0000313" key="12">
    <source>
        <dbReference type="Proteomes" id="UP001432322"/>
    </source>
</evidence>
<dbReference type="Pfam" id="PF00001">
    <property type="entry name" value="7tm_1"/>
    <property type="match status" value="1"/>
</dbReference>
<evidence type="ECO:0000256" key="9">
    <source>
        <dbReference type="SAM" id="Phobius"/>
    </source>
</evidence>
<comment type="subcellular location">
    <subcellularLocation>
        <location evidence="2">Membrane</location>
    </subcellularLocation>
</comment>
<evidence type="ECO:0000256" key="7">
    <source>
        <dbReference type="ARBA" id="ARBA00032251"/>
    </source>
</evidence>
<keyword evidence="12" id="KW-1185">Reference proteome</keyword>
<feature type="transmembrane region" description="Helical" evidence="9">
    <location>
        <begin position="335"/>
        <end position="353"/>
    </location>
</feature>
<dbReference type="PANTHER" id="PTHR46061:SF3">
    <property type="entry name" value="THYROTROPIN-RELEASING HORMONE RECEPTOR"/>
    <property type="match status" value="1"/>
</dbReference>
<dbReference type="GO" id="GO:0004997">
    <property type="term" value="F:thyrotropin-releasing hormone receptor activity"/>
    <property type="evidence" value="ECO:0007669"/>
    <property type="project" value="InterPro"/>
</dbReference>
<dbReference type="Proteomes" id="UP001432322">
    <property type="component" value="Unassembled WGS sequence"/>
</dbReference>
<dbReference type="GO" id="GO:0016020">
    <property type="term" value="C:membrane"/>
    <property type="evidence" value="ECO:0007669"/>
    <property type="project" value="UniProtKB-SubCell"/>
</dbReference>
<feature type="transmembrane region" description="Helical" evidence="9">
    <location>
        <begin position="168"/>
        <end position="186"/>
    </location>
</feature>
<proteinExistence type="inferred from homology"/>
<dbReference type="PANTHER" id="PTHR46061">
    <property type="entry name" value="THYROTROPIN-RELEASING HORMONE RECEPTOR"/>
    <property type="match status" value="1"/>
</dbReference>
<organism evidence="11 12">
    <name type="scientific">Pristionchus fissidentatus</name>
    <dbReference type="NCBI Taxonomy" id="1538716"/>
    <lineage>
        <taxon>Eukaryota</taxon>
        <taxon>Metazoa</taxon>
        <taxon>Ecdysozoa</taxon>
        <taxon>Nematoda</taxon>
        <taxon>Chromadorea</taxon>
        <taxon>Rhabditida</taxon>
        <taxon>Rhabditina</taxon>
        <taxon>Diplogasteromorpha</taxon>
        <taxon>Diplogasteroidea</taxon>
        <taxon>Neodiplogasteridae</taxon>
        <taxon>Pristionchus</taxon>
    </lineage>
</organism>
<name>A0AAV5W7V0_9BILA</name>
<dbReference type="InterPro" id="IPR017452">
    <property type="entry name" value="GPCR_Rhodpsn_7TM"/>
</dbReference>
<feature type="transmembrane region" description="Helical" evidence="9">
    <location>
        <begin position="373"/>
        <end position="395"/>
    </location>
</feature>
<keyword evidence="8" id="KW-0297">G-protein coupled receptor</keyword>
<dbReference type="AlphaFoldDB" id="A0AAV5W7V0"/>
<evidence type="ECO:0000256" key="2">
    <source>
        <dbReference type="ARBA" id="ARBA00004370"/>
    </source>
</evidence>
<feature type="transmembrane region" description="Helical" evidence="9">
    <location>
        <begin position="127"/>
        <end position="148"/>
    </location>
</feature>
<dbReference type="PRINTS" id="PR01846">
    <property type="entry name" value="TRHRFAMILY"/>
</dbReference>
<keyword evidence="5 9" id="KW-1133">Transmembrane helix</keyword>
<dbReference type="SUPFAM" id="SSF81321">
    <property type="entry name" value="Family A G protein-coupled receptor-like"/>
    <property type="match status" value="1"/>
</dbReference>
<keyword evidence="8" id="KW-0807">Transducer</keyword>